<keyword evidence="2" id="KW-1133">Transmembrane helix</keyword>
<keyword evidence="2" id="KW-0812">Transmembrane</keyword>
<keyword evidence="4" id="KW-1185">Reference proteome</keyword>
<protein>
    <submittedName>
        <fullName evidence="3">Uncharacterized protein</fullName>
    </submittedName>
</protein>
<gene>
    <name evidence="3" type="ORF">L207DRAFT_632211</name>
</gene>
<dbReference type="AlphaFoldDB" id="A0A2J6RVA1"/>
<dbReference type="EMBL" id="KZ613943">
    <property type="protein sequence ID" value="PMD42445.1"/>
    <property type="molecule type" value="Genomic_DNA"/>
</dbReference>
<dbReference type="OrthoDB" id="10410330at2759"/>
<organism evidence="3 4">
    <name type="scientific">Hyaloscypha variabilis (strain UAMH 11265 / GT02V1 / F)</name>
    <name type="common">Meliniomyces variabilis</name>
    <dbReference type="NCBI Taxonomy" id="1149755"/>
    <lineage>
        <taxon>Eukaryota</taxon>
        <taxon>Fungi</taxon>
        <taxon>Dikarya</taxon>
        <taxon>Ascomycota</taxon>
        <taxon>Pezizomycotina</taxon>
        <taxon>Leotiomycetes</taxon>
        <taxon>Helotiales</taxon>
        <taxon>Hyaloscyphaceae</taxon>
        <taxon>Hyaloscypha</taxon>
        <taxon>Hyaloscypha variabilis</taxon>
    </lineage>
</organism>
<dbReference type="Proteomes" id="UP000235786">
    <property type="component" value="Unassembled WGS sequence"/>
</dbReference>
<sequence>MTKVRLLEGSFTRRGLSGAVVGILIALDFVTGVVAGSLSLFNPDPEAPVSVTNSITTYLVGCNASASPTGVCDFTAPITMIEGPSTFHAEVTTWLMSDKIQSFTLDCPFGTGGQCSMTALNSASQTTTLSLSPSEFSSNIIAIPTVASPQALLYNGVPLPTALATTDSGSSSPTASLILAGLSSRSVEPKISTSPTASPAPGTSQSPSLKSKSYAWIAGAVIAPLSIILLLIAFLFFRQRRKMGRELRMGEEAMGGMNRRPELHGQSFFRSPVQLDGRPRSELPAREPAASELF</sequence>
<evidence type="ECO:0000256" key="1">
    <source>
        <dbReference type="SAM" id="MobiDB-lite"/>
    </source>
</evidence>
<feature type="region of interest" description="Disordered" evidence="1">
    <location>
        <begin position="274"/>
        <end position="294"/>
    </location>
</feature>
<evidence type="ECO:0000313" key="4">
    <source>
        <dbReference type="Proteomes" id="UP000235786"/>
    </source>
</evidence>
<evidence type="ECO:0000256" key="2">
    <source>
        <dbReference type="SAM" id="Phobius"/>
    </source>
</evidence>
<proteinExistence type="predicted"/>
<keyword evidence="2" id="KW-0472">Membrane</keyword>
<reference evidence="3 4" key="1">
    <citation type="submission" date="2016-04" db="EMBL/GenBank/DDBJ databases">
        <title>A degradative enzymes factory behind the ericoid mycorrhizal symbiosis.</title>
        <authorList>
            <consortium name="DOE Joint Genome Institute"/>
            <person name="Martino E."/>
            <person name="Morin E."/>
            <person name="Grelet G."/>
            <person name="Kuo A."/>
            <person name="Kohler A."/>
            <person name="Daghino S."/>
            <person name="Barry K."/>
            <person name="Choi C."/>
            <person name="Cichocki N."/>
            <person name="Clum A."/>
            <person name="Copeland A."/>
            <person name="Hainaut M."/>
            <person name="Haridas S."/>
            <person name="Labutti K."/>
            <person name="Lindquist E."/>
            <person name="Lipzen A."/>
            <person name="Khouja H.-R."/>
            <person name="Murat C."/>
            <person name="Ohm R."/>
            <person name="Olson A."/>
            <person name="Spatafora J."/>
            <person name="Veneault-Fourrey C."/>
            <person name="Henrissat B."/>
            <person name="Grigoriev I."/>
            <person name="Martin F."/>
            <person name="Perotto S."/>
        </authorList>
    </citation>
    <scope>NUCLEOTIDE SEQUENCE [LARGE SCALE GENOMIC DNA]</scope>
    <source>
        <strain evidence="3 4">F</strain>
    </source>
</reference>
<feature type="region of interest" description="Disordered" evidence="1">
    <location>
        <begin position="189"/>
        <end position="208"/>
    </location>
</feature>
<name>A0A2J6RVA1_HYAVF</name>
<feature type="transmembrane region" description="Helical" evidence="2">
    <location>
        <begin position="214"/>
        <end position="237"/>
    </location>
</feature>
<evidence type="ECO:0000313" key="3">
    <source>
        <dbReference type="EMBL" id="PMD42445.1"/>
    </source>
</evidence>
<accession>A0A2J6RVA1</accession>